<evidence type="ECO:0000313" key="1">
    <source>
        <dbReference type="EMBL" id="KAF5399504.1"/>
    </source>
</evidence>
<dbReference type="Proteomes" id="UP000748531">
    <property type="component" value="Unassembled WGS sequence"/>
</dbReference>
<organism evidence="1 2">
    <name type="scientific">Paragonimus heterotremus</name>
    <dbReference type="NCBI Taxonomy" id="100268"/>
    <lineage>
        <taxon>Eukaryota</taxon>
        <taxon>Metazoa</taxon>
        <taxon>Spiralia</taxon>
        <taxon>Lophotrochozoa</taxon>
        <taxon>Platyhelminthes</taxon>
        <taxon>Trematoda</taxon>
        <taxon>Digenea</taxon>
        <taxon>Plagiorchiida</taxon>
        <taxon>Troglotremata</taxon>
        <taxon>Troglotrematidae</taxon>
        <taxon>Paragonimus</taxon>
    </lineage>
</organism>
<name>A0A8J4WH78_9TREM</name>
<reference evidence="1" key="1">
    <citation type="submission" date="2019-05" db="EMBL/GenBank/DDBJ databases">
        <title>Annotation for the trematode Paragonimus heterotremus.</title>
        <authorList>
            <person name="Choi Y.-J."/>
        </authorList>
    </citation>
    <scope>NUCLEOTIDE SEQUENCE</scope>
    <source>
        <strain evidence="1">LC</strain>
    </source>
</reference>
<dbReference type="EMBL" id="LUCH01003993">
    <property type="protein sequence ID" value="KAF5399504.1"/>
    <property type="molecule type" value="Genomic_DNA"/>
</dbReference>
<proteinExistence type="predicted"/>
<keyword evidence="2" id="KW-1185">Reference proteome</keyword>
<protein>
    <submittedName>
        <fullName evidence="1">Uncharacterized protein</fullName>
    </submittedName>
</protein>
<accession>A0A8J4WH78</accession>
<evidence type="ECO:0000313" key="2">
    <source>
        <dbReference type="Proteomes" id="UP000748531"/>
    </source>
</evidence>
<dbReference type="AlphaFoldDB" id="A0A8J4WH78"/>
<comment type="caution">
    <text evidence="1">The sequence shown here is derived from an EMBL/GenBank/DDBJ whole genome shotgun (WGS) entry which is preliminary data.</text>
</comment>
<sequence length="153" mass="17529">MLISRMIQIHHLQFKQLFFTAISTAGLKDPPRFTCFVRNIEQSIINTLDAELSVHIKGNFLQSQEDANLHLREFLAVPNNRHEIVISRFTTIPTYEAFDNVLNTNYFVVIVESRLLFGISPEKYADEAAYQIGEKNRAQVVPFCEKVSVSIPT</sequence>
<gene>
    <name evidence="1" type="ORF">PHET_07045</name>
</gene>